<dbReference type="EMBL" id="SWKV01000132">
    <property type="protein sequence ID" value="KAF3031619.1"/>
    <property type="molecule type" value="Genomic_DNA"/>
</dbReference>
<keyword evidence="2" id="KW-1185">Reference proteome</keyword>
<evidence type="ECO:0000313" key="2">
    <source>
        <dbReference type="Proteomes" id="UP000758155"/>
    </source>
</evidence>
<protein>
    <submittedName>
        <fullName evidence="1">Uncharacterized protein</fullName>
    </submittedName>
</protein>
<comment type="caution">
    <text evidence="1">The sequence shown here is derived from an EMBL/GenBank/DDBJ whole genome shotgun (WGS) entry which is preliminary data.</text>
</comment>
<accession>A0A9P5BVE6</accession>
<dbReference type="OrthoDB" id="3910135at2759"/>
<dbReference type="Proteomes" id="UP000758155">
    <property type="component" value="Unassembled WGS sequence"/>
</dbReference>
<name>A0A9P5BVE6_9PLEO</name>
<proteinExistence type="predicted"/>
<sequence>MVEDYIAPIRHWATDDRLRSLSHNALNNTIQLARGHLRIAIVLLEPIADEGSYEQMTQRCATLQEINTLIQQVSCGKHSIEDVSVIDVRILLSRKRRADLGLTEADVESAHDVFQEVMDLKQPDIILGLQCQTSTAENEFARKMCSHPRSDLIFETLQIKGREAKFR</sequence>
<reference evidence="1" key="1">
    <citation type="submission" date="2019-04" db="EMBL/GenBank/DDBJ databases">
        <title>Sequencing of skin fungus with MAO and IRED activity.</title>
        <authorList>
            <person name="Marsaioli A.J."/>
            <person name="Bonatto J.M.C."/>
            <person name="Reis Junior O."/>
        </authorList>
    </citation>
    <scope>NUCLEOTIDE SEQUENCE</scope>
    <source>
        <strain evidence="1">28M1</strain>
    </source>
</reference>
<dbReference type="AlphaFoldDB" id="A0A9P5BVE6"/>
<gene>
    <name evidence="1" type="ORF">E8E12_001008</name>
</gene>
<organism evidence="1 2">
    <name type="scientific">Didymella heteroderae</name>
    <dbReference type="NCBI Taxonomy" id="1769908"/>
    <lineage>
        <taxon>Eukaryota</taxon>
        <taxon>Fungi</taxon>
        <taxon>Dikarya</taxon>
        <taxon>Ascomycota</taxon>
        <taxon>Pezizomycotina</taxon>
        <taxon>Dothideomycetes</taxon>
        <taxon>Pleosporomycetidae</taxon>
        <taxon>Pleosporales</taxon>
        <taxon>Pleosporineae</taxon>
        <taxon>Didymellaceae</taxon>
        <taxon>Didymella</taxon>
    </lineage>
</organism>
<evidence type="ECO:0000313" key="1">
    <source>
        <dbReference type="EMBL" id="KAF3031619.1"/>
    </source>
</evidence>